<evidence type="ECO:0000313" key="1">
    <source>
        <dbReference type="EMBL" id="RAX39653.1"/>
    </source>
</evidence>
<dbReference type="PANTHER" id="PTHR34129">
    <property type="entry name" value="BLR1139 PROTEIN"/>
    <property type="match status" value="1"/>
</dbReference>
<name>A0A329Y890_RHITR</name>
<reference evidence="1 2" key="1">
    <citation type="submission" date="2018-06" db="EMBL/GenBank/DDBJ databases">
        <title>Whole Genome Sequence of an efficient microsymbiont, Rhizobium tropici.</title>
        <authorList>
            <person name="Srinivasan R."/>
            <person name="Singh H.V."/>
            <person name="Srivastava R."/>
            <person name="Kumari B."/>
            <person name="Radhakrishna A."/>
        </authorList>
    </citation>
    <scope>NUCLEOTIDE SEQUENCE [LARGE SCALE GENOMIC DNA]</scope>
    <source>
        <strain evidence="1 2">IGFRI Rhizo-19</strain>
    </source>
</reference>
<dbReference type="Proteomes" id="UP000251205">
    <property type="component" value="Unassembled WGS sequence"/>
</dbReference>
<dbReference type="InterPro" id="IPR009297">
    <property type="entry name" value="DUF952"/>
</dbReference>
<proteinExistence type="predicted"/>
<accession>A0A329Y890</accession>
<protein>
    <submittedName>
        <fullName evidence="1">DUF952 domain-containing protein</fullName>
    </submittedName>
</protein>
<gene>
    <name evidence="1" type="ORF">DQ393_21645</name>
</gene>
<evidence type="ECO:0000313" key="2">
    <source>
        <dbReference type="Proteomes" id="UP000251205"/>
    </source>
</evidence>
<dbReference type="Gene3D" id="3.20.170.20">
    <property type="entry name" value="Protein of unknown function DUF952"/>
    <property type="match status" value="1"/>
</dbReference>
<dbReference type="PANTHER" id="PTHR34129:SF1">
    <property type="entry name" value="DUF952 DOMAIN-CONTAINING PROTEIN"/>
    <property type="match status" value="1"/>
</dbReference>
<dbReference type="EMBL" id="QMKK01000046">
    <property type="protein sequence ID" value="RAX39653.1"/>
    <property type="molecule type" value="Genomic_DNA"/>
</dbReference>
<sequence length="118" mass="12754">MMIAMPVVYKIVPDALWQQARQTGVFHGAAIDLTDGYIHFSTAKQARETAARHFAGQTGLLLVAVDGDALGDKLAFEPSRGGDLFPHLYAPLPLSAVLWEKPLPIGDDGAHLFPEMAE</sequence>
<dbReference type="RefSeq" id="WP_112343755.1">
    <property type="nucleotide sequence ID" value="NZ_QMKK01000046.1"/>
</dbReference>
<dbReference type="SUPFAM" id="SSF56399">
    <property type="entry name" value="ADP-ribosylation"/>
    <property type="match status" value="1"/>
</dbReference>
<organism evidence="1 2">
    <name type="scientific">Rhizobium tropici</name>
    <dbReference type="NCBI Taxonomy" id="398"/>
    <lineage>
        <taxon>Bacteria</taxon>
        <taxon>Pseudomonadati</taxon>
        <taxon>Pseudomonadota</taxon>
        <taxon>Alphaproteobacteria</taxon>
        <taxon>Hyphomicrobiales</taxon>
        <taxon>Rhizobiaceae</taxon>
        <taxon>Rhizobium/Agrobacterium group</taxon>
        <taxon>Rhizobium</taxon>
    </lineage>
</organism>
<dbReference type="OrthoDB" id="9799937at2"/>
<dbReference type="AlphaFoldDB" id="A0A329Y890"/>
<comment type="caution">
    <text evidence="1">The sequence shown here is derived from an EMBL/GenBank/DDBJ whole genome shotgun (WGS) entry which is preliminary data.</text>
</comment>
<dbReference type="Pfam" id="PF06108">
    <property type="entry name" value="DUF952"/>
    <property type="match status" value="1"/>
</dbReference>